<dbReference type="InterPro" id="IPR036291">
    <property type="entry name" value="NAD(P)-bd_dom_sf"/>
</dbReference>
<dbReference type="Pfam" id="PF22953">
    <property type="entry name" value="SpnB_Rossmann"/>
    <property type="match status" value="1"/>
</dbReference>
<dbReference type="SUPFAM" id="SSF53901">
    <property type="entry name" value="Thiolase-like"/>
    <property type="match status" value="2"/>
</dbReference>
<dbReference type="PROSITE" id="PS52004">
    <property type="entry name" value="KS3_2"/>
    <property type="match status" value="2"/>
</dbReference>
<dbReference type="SMART" id="SM00826">
    <property type="entry name" value="PKS_DH"/>
    <property type="match status" value="1"/>
</dbReference>
<dbReference type="Gene3D" id="3.30.70.3290">
    <property type="match status" value="2"/>
</dbReference>
<dbReference type="InterPro" id="IPR013968">
    <property type="entry name" value="PKS_KR"/>
</dbReference>
<name>A0A447GFD0_9MYCO</name>
<dbReference type="InterPro" id="IPR049551">
    <property type="entry name" value="PKS_DH_C"/>
</dbReference>
<dbReference type="Pfam" id="PF00550">
    <property type="entry name" value="PP-binding"/>
    <property type="match status" value="1"/>
</dbReference>
<dbReference type="KEGG" id="mbai:MB901379_02733"/>
<dbReference type="PROSITE" id="PS00606">
    <property type="entry name" value="KS3_1"/>
    <property type="match status" value="1"/>
</dbReference>
<reference evidence="10" key="1">
    <citation type="submission" date="2018-02" db="EMBL/GenBank/DDBJ databases">
        <authorList>
            <person name="Seth-Smith MB H."/>
            <person name="Seth-Smith H."/>
        </authorList>
    </citation>
    <scope>NUCLEOTIDE SEQUENCE [LARGE SCALE GENOMIC DNA]</scope>
</reference>
<dbReference type="Pfam" id="PF21089">
    <property type="entry name" value="PKS_DH_N"/>
    <property type="match status" value="1"/>
</dbReference>
<evidence type="ECO:0000256" key="5">
    <source>
        <dbReference type="PROSITE-ProRule" id="PRU01363"/>
    </source>
</evidence>
<dbReference type="Gene3D" id="3.30.70.250">
    <property type="entry name" value="Malonyl-CoA ACP transacylase, ACP-binding"/>
    <property type="match status" value="1"/>
</dbReference>
<evidence type="ECO:0000259" key="8">
    <source>
        <dbReference type="PROSITE" id="PS52019"/>
    </source>
</evidence>
<dbReference type="Gene3D" id="3.40.366.10">
    <property type="entry name" value="Malonyl-Coenzyme A Acyl Carrier Protein, domain 2"/>
    <property type="match status" value="2"/>
</dbReference>
<feature type="region of interest" description="N-terminal hotdog fold" evidence="5">
    <location>
        <begin position="907"/>
        <end position="1031"/>
    </location>
</feature>
<keyword evidence="2" id="KW-0597">Phosphoprotein</keyword>
<dbReference type="InterPro" id="IPR042104">
    <property type="entry name" value="PKS_dehydratase_sf"/>
</dbReference>
<dbReference type="Gene3D" id="3.10.129.110">
    <property type="entry name" value="Polyketide synthase dehydratase"/>
    <property type="match status" value="1"/>
</dbReference>
<evidence type="ECO:0000313" key="9">
    <source>
        <dbReference type="EMBL" id="VDM89165.1"/>
    </source>
</evidence>
<dbReference type="Gene3D" id="3.40.50.720">
    <property type="entry name" value="NAD(P)-binding Rossmann-like Domain"/>
    <property type="match status" value="1"/>
</dbReference>
<dbReference type="InterPro" id="IPR036736">
    <property type="entry name" value="ACP-like_sf"/>
</dbReference>
<dbReference type="GO" id="GO:0004312">
    <property type="term" value="F:fatty acid synthase activity"/>
    <property type="evidence" value="ECO:0007669"/>
    <property type="project" value="TreeGrafter"/>
</dbReference>
<evidence type="ECO:0000256" key="3">
    <source>
        <dbReference type="ARBA" id="ARBA00022679"/>
    </source>
</evidence>
<dbReference type="Pfam" id="PF16197">
    <property type="entry name" value="KAsynt_C_assoc"/>
    <property type="match status" value="2"/>
</dbReference>
<dbReference type="InterPro" id="IPR050091">
    <property type="entry name" value="PKS_NRPS_Biosynth_Enz"/>
</dbReference>
<evidence type="ECO:0000256" key="2">
    <source>
        <dbReference type="ARBA" id="ARBA00022553"/>
    </source>
</evidence>
<dbReference type="SUPFAM" id="SSF51735">
    <property type="entry name" value="NAD(P)-binding Rossmann-fold domains"/>
    <property type="match status" value="2"/>
</dbReference>
<evidence type="ECO:0000256" key="1">
    <source>
        <dbReference type="ARBA" id="ARBA00022450"/>
    </source>
</evidence>
<keyword evidence="4 9" id="KW-0012">Acyltransferase</keyword>
<dbReference type="Gene3D" id="3.40.47.10">
    <property type="match status" value="2"/>
</dbReference>
<dbReference type="Pfam" id="PF00698">
    <property type="entry name" value="Acyl_transf_1"/>
    <property type="match status" value="2"/>
</dbReference>
<dbReference type="InterPro" id="IPR032821">
    <property type="entry name" value="PKS_assoc"/>
</dbReference>
<dbReference type="FunFam" id="3.40.366.10:FF:000002">
    <property type="entry name" value="Probable polyketide synthase 2"/>
    <property type="match status" value="1"/>
</dbReference>
<dbReference type="SUPFAM" id="SSF52151">
    <property type="entry name" value="FabD/lysophospholipase-like"/>
    <property type="match status" value="2"/>
</dbReference>
<dbReference type="InterPro" id="IPR055123">
    <property type="entry name" value="SpnB-like_Rossmann"/>
</dbReference>
<feature type="active site" description="Proton acceptor; for dehydratase activity" evidence="5">
    <location>
        <position position="939"/>
    </location>
</feature>
<dbReference type="InterPro" id="IPR049900">
    <property type="entry name" value="PKS_mFAS_DH"/>
</dbReference>
<evidence type="ECO:0000313" key="10">
    <source>
        <dbReference type="Proteomes" id="UP000269998"/>
    </source>
</evidence>
<keyword evidence="1" id="KW-0596">Phosphopantetheine</keyword>
<dbReference type="SUPFAM" id="SSF55048">
    <property type="entry name" value="Probable ACP-binding domain of malonyl-CoA ACP transacylase"/>
    <property type="match status" value="2"/>
</dbReference>
<dbReference type="InterPro" id="IPR014043">
    <property type="entry name" value="Acyl_transferase_dom"/>
</dbReference>
<dbReference type="InterPro" id="IPR001227">
    <property type="entry name" value="Ac_transferase_dom_sf"/>
</dbReference>
<organism evidence="9 10">
    <name type="scientific">Mycobacterium basiliense</name>
    <dbReference type="NCBI Taxonomy" id="2094119"/>
    <lineage>
        <taxon>Bacteria</taxon>
        <taxon>Bacillati</taxon>
        <taxon>Actinomycetota</taxon>
        <taxon>Actinomycetes</taxon>
        <taxon>Mycobacteriales</taxon>
        <taxon>Mycobacteriaceae</taxon>
        <taxon>Mycobacterium</taxon>
    </lineage>
</organism>
<dbReference type="InterPro" id="IPR018201">
    <property type="entry name" value="Ketoacyl_synth_AS"/>
</dbReference>
<dbReference type="GO" id="GO:0006633">
    <property type="term" value="P:fatty acid biosynthetic process"/>
    <property type="evidence" value="ECO:0007669"/>
    <property type="project" value="InterPro"/>
</dbReference>
<evidence type="ECO:0000256" key="4">
    <source>
        <dbReference type="ARBA" id="ARBA00023315"/>
    </source>
</evidence>
<dbReference type="InterPro" id="IPR016035">
    <property type="entry name" value="Acyl_Trfase/lysoPLipase"/>
</dbReference>
<accession>A0A447GFD0</accession>
<dbReference type="InterPro" id="IPR009081">
    <property type="entry name" value="PP-bd_ACP"/>
</dbReference>
<feature type="domain" description="Ketosynthase family 3 (KS3)" evidence="7">
    <location>
        <begin position="20"/>
        <end position="430"/>
    </location>
</feature>
<dbReference type="EC" id="2.3.1.94" evidence="9"/>
<dbReference type="InterPro" id="IPR020807">
    <property type="entry name" value="PKS_DH"/>
</dbReference>
<dbReference type="SMART" id="SM00822">
    <property type="entry name" value="PKS_KR"/>
    <property type="match status" value="1"/>
</dbReference>
<sequence length="2489" mass="262682">MKHPADSAAALAESTTAGDSSGIAIVGMACRLPGAPHLSRLWPLLRDEMDATVAVPPQRPLGIDRAGLIDDCGEFDAEFFGISPREAESMDPQQGLALELCWEGIEDAGLVIDSASTLPVGVYLGVMANDFADAMAAIPEKDITHHLHTGIGRSMIANRVSFALSLSGPSFTVDSGQSSSLVAVHLACESLRRRECEVAIAGGVNLMLAPFSSYRTAKFDALSPDGRCYVFDERANGYVRGEGGGVVVLKPLADAVASGDRIYGVIRGSAVNTGGEWGGITIPVQAVQEEAISIALATAGMSPSEIGYVELHGSGTPVGDPVEAAALGAIYGSAREPGDTLRVGSIKTNIGHLEGAAGIAGLIKAALCVQKQELVASLNFVTENPRIPLESLRLKVVTEYERWPATGGPLCAGVSSFGMGGSNCHVILAPPPDCRQIDSAPVVPTPVGLAMPLLLSATNEAALREQAERLRAYLAANLHIPVADAGFTLATKRFWCDFRARVVGSDRDQLLAGLSALAAGRSDTAVAYGHVVDGKTVFVFPGQGAQWEHMAVDLWDSSPVFAAQMTACAEALAPHVDWSLEQVLRGGAEEASLARVDVVQPVLFAVMVSLAALWRSYGVQPDFVIGHSQGEIAAAYVAGGLSLADAARVVALRSKAIAELGSAGGMASVGLPAEQVTARLEPWAGRISVAAHNSPTSTVVSGDATALQEFVTTCEGEDIFARLIPVDYASHSAHVESVRDRLLAELSSITPRVGDIPFHSTVTGTQMDTAVLDAGYWYRNLREPVQFADTTRTLIEDGSRTFIEMSPHPVLAVPIRATAEALGQDSASVAVLGSLRRDEGDWPRFLTALTDAYVAGLRVDWPAVFTPYEPRQVDLPTYAFQRQRYWLGVRTAGATGLESVGLSGVGHPFLGAAVGLGDARGWVFSGRLSTQAHPWLADHVVLDVVLVPGTVYVEMAMAAGAYAGLDLLEELVLEAPLVIPEGVAMQSQLLLGGPDEHGRCRFSIYSRPDVDEDTEWIRHGTGVLGTGGDHDDAEFQRLSAEWPPAEAQPVPIDSLYDRFAETGFRYGPAFQGVRAVWRLGDELFAEIALGSEQLGQAASFVLHPALFDAALHPFPAWLGDEEPGRVPVTCAWNGVSLSSNGTSVLRVALLPKGKFGLRLNAVDEFGSPVVRVNSLTLRSVDAGHLGRGDALRLSWLHRVSWVPVEGAVAGVNPRMAVIDNLQQADLSAVFGEGVDHYPNPAALAEAIREGAKAPEVVLAAAPFAVDGLEGVDQLSQQTRAALSDSLELVGAWLGEPELTPCKLVLVTHNAVAAHDSEVPDLASAAAHGLLYSAATAHPNRFMVLDVDDIIHCRQTVAAALSLTEEPRLAARKGALFAPRLLRVPARPPLTTGKVFGPEASVLIVGGPSALHTTVGPHLAVRHGCTHLILLSPQDAIEAEADELRNTVAEFGCRVDYVSCDVTDRDQIAAAIAEIRAKHRIGAVIHAAGVWANGTVGALDREGIAEVVGPKLDSALYLHELTADIDLSAFVLCSAAAGVLGSPGEGRFAAESAFLDALAADRRQRGLAATSLAGGLWGGPQGITGPSGVGLRTHMQRLGLAMMSTEDGMELFDLACERPEPALVPARLDIGALHAQARLGTLPALLSRLIRIPARRQRPTASFVQRLAELSDTEWDRVLLAEVCAQAAAVLHCSVDTIKATRAFNEIGLESLDAVELRDCLTQTTGLKLPSTLIFDYPTPAALAGYLRTRLDGTISTVSTPTVPDPTNEPIAIVGMGCRFPGGVHSPTGLWDMLANSRDVISQFPTDRGWDLEHLYDPDPDQVGCVYNRGGGFVYDAGDFDAGFFGISAREALAMDPQQRLLLECSWETLESAGIDPQSLHGSQTGVFAGVMSSQYGINGGPDAEVEGYLLTGSSSSVVSGRVAYVLGLEGPAVSVDTACSSSLVALHEACQSLRSGECDLALAGGVTVMATPSLLIEFSRQRGLSVDGRCKPFAAGADGTGFSEGAGMVVLERLSDAHRLGHEVLAVVRGSAVNQDGASNGLTAPNGPSQQRVIRAALANAGLSPAEVDALEAHGTGTVLGDPIEAQAILATYGQDRDPQRPLWLGSIKSNMGHTQAAAGIAGVIKMIQAMRHTTLPASLHIDQPSPHVDWSSGHVQLLTEPRPWHTNNHPRRAGVSSFGISGTNAHIILEEPTTTTQTPPTTEQPTPNKSALLPWVLSAKSAAALTHQAQRLVNFLTTNPQPHPHDVGWTLTQRSTFDHRAVILGTDQHTLLTGLTALANNQPTTNLTVGQALPTTKTVMVFPGQGSQWLGMGTHSMTSCRCSHRPSMRSLRPSTRIYGCRYVKCSGTDTGLLDSTEFPTSTFAVETALFTVLQHWGLTADFVMVIRGEFSAAYAAGVLSLNDAAMLVAARGRLMQTLPTGGAMIAINATTEEIEPLLPTGVAIAAINAPDSIVISGHQAAVHAIAEQMTTQGRRTRRLAVSTRFTPR</sequence>
<dbReference type="Pfam" id="PF00109">
    <property type="entry name" value="ketoacyl-synt"/>
    <property type="match status" value="2"/>
</dbReference>
<proteinExistence type="predicted"/>
<dbReference type="InterPro" id="IPR016036">
    <property type="entry name" value="Malonyl_transacylase_ACP-bd"/>
</dbReference>
<dbReference type="InterPro" id="IPR014030">
    <property type="entry name" value="Ketoacyl_synth_N"/>
</dbReference>
<protein>
    <submittedName>
        <fullName evidence="9">Erythronolide synthase, modules 3 and 4</fullName>
        <ecNumber evidence="9">2.3.1.94</ecNumber>
    </submittedName>
</protein>
<dbReference type="InterPro" id="IPR057326">
    <property type="entry name" value="KR_dom"/>
</dbReference>
<dbReference type="Pfam" id="PF08659">
    <property type="entry name" value="KR"/>
    <property type="match status" value="1"/>
</dbReference>
<dbReference type="PANTHER" id="PTHR43775">
    <property type="entry name" value="FATTY ACID SYNTHASE"/>
    <property type="match status" value="1"/>
</dbReference>
<feature type="active site" description="Proton donor; for dehydratase activity" evidence="5">
    <location>
        <position position="1108"/>
    </location>
</feature>
<dbReference type="Proteomes" id="UP000269998">
    <property type="component" value="Chromosome"/>
</dbReference>
<dbReference type="SMART" id="SM00823">
    <property type="entry name" value="PKS_PP"/>
    <property type="match status" value="1"/>
</dbReference>
<feature type="domain" description="PKS/mFAS DH" evidence="8">
    <location>
        <begin position="907"/>
        <end position="1186"/>
    </location>
</feature>
<dbReference type="PROSITE" id="PS51257">
    <property type="entry name" value="PROKAR_LIPOPROTEIN"/>
    <property type="match status" value="1"/>
</dbReference>
<feature type="domain" description="Carrier" evidence="6">
    <location>
        <begin position="1673"/>
        <end position="1750"/>
    </location>
</feature>
<dbReference type="InterPro" id="IPR014031">
    <property type="entry name" value="Ketoacyl_synth_C"/>
</dbReference>
<dbReference type="PROSITE" id="PS50075">
    <property type="entry name" value="CARRIER"/>
    <property type="match status" value="1"/>
</dbReference>
<dbReference type="PROSITE" id="PS52019">
    <property type="entry name" value="PKS_MFAS_DH"/>
    <property type="match status" value="1"/>
</dbReference>
<dbReference type="InterPro" id="IPR006162">
    <property type="entry name" value="Ppantetheine_attach_site"/>
</dbReference>
<dbReference type="GO" id="GO:0031177">
    <property type="term" value="F:phosphopantetheine binding"/>
    <property type="evidence" value="ECO:0007669"/>
    <property type="project" value="InterPro"/>
</dbReference>
<evidence type="ECO:0000259" key="7">
    <source>
        <dbReference type="PROSITE" id="PS52004"/>
    </source>
</evidence>
<dbReference type="CDD" id="cd00833">
    <property type="entry name" value="PKS"/>
    <property type="match status" value="2"/>
</dbReference>
<dbReference type="SMART" id="SM01294">
    <property type="entry name" value="PKS_PP_betabranch"/>
    <property type="match status" value="1"/>
</dbReference>
<dbReference type="InterPro" id="IPR049552">
    <property type="entry name" value="PKS_DH_N"/>
</dbReference>
<keyword evidence="3 9" id="KW-0808">Transferase</keyword>
<dbReference type="Gene3D" id="1.10.1200.10">
    <property type="entry name" value="ACP-like"/>
    <property type="match status" value="1"/>
</dbReference>
<dbReference type="InterPro" id="IPR020841">
    <property type="entry name" value="PKS_Beta-ketoAc_synthase_dom"/>
</dbReference>
<keyword evidence="10" id="KW-1185">Reference proteome</keyword>
<dbReference type="SMART" id="SM00827">
    <property type="entry name" value="PKS_AT"/>
    <property type="match status" value="1"/>
</dbReference>
<dbReference type="EMBL" id="LR130759">
    <property type="protein sequence ID" value="VDM89165.1"/>
    <property type="molecule type" value="Genomic_DNA"/>
</dbReference>
<dbReference type="Pfam" id="PF02801">
    <property type="entry name" value="Ketoacyl-synt_C"/>
    <property type="match status" value="2"/>
</dbReference>
<dbReference type="GO" id="GO:0047879">
    <property type="term" value="F:erythronolide synthase activity"/>
    <property type="evidence" value="ECO:0007669"/>
    <property type="project" value="UniProtKB-EC"/>
</dbReference>
<feature type="region of interest" description="C-terminal hotdog fold" evidence="5">
    <location>
        <begin position="1047"/>
        <end position="1186"/>
    </location>
</feature>
<dbReference type="SMART" id="SM00825">
    <property type="entry name" value="PKS_KS"/>
    <property type="match status" value="2"/>
</dbReference>
<dbReference type="CDD" id="cd08956">
    <property type="entry name" value="KR_3_FAS_SDR_x"/>
    <property type="match status" value="1"/>
</dbReference>
<gene>
    <name evidence="9" type="primary">eryA_3</name>
    <name evidence="9" type="ORF">MB901379_02733</name>
</gene>
<feature type="domain" description="Ketosynthase family 3 (KS3)" evidence="7">
    <location>
        <begin position="1767"/>
        <end position="2192"/>
    </location>
</feature>
<dbReference type="PANTHER" id="PTHR43775:SF51">
    <property type="entry name" value="INACTIVE PHENOLPHTHIOCEROL SYNTHESIS POLYKETIDE SYNTHASE TYPE I PKS1-RELATED"/>
    <property type="match status" value="1"/>
</dbReference>
<dbReference type="Pfam" id="PF14765">
    <property type="entry name" value="PS-DH"/>
    <property type="match status" value="1"/>
</dbReference>
<dbReference type="SUPFAM" id="SSF47336">
    <property type="entry name" value="ACP-like"/>
    <property type="match status" value="1"/>
</dbReference>
<dbReference type="PROSITE" id="PS00012">
    <property type="entry name" value="PHOSPHOPANTETHEINE"/>
    <property type="match status" value="1"/>
</dbReference>
<evidence type="ECO:0000259" key="6">
    <source>
        <dbReference type="PROSITE" id="PS50075"/>
    </source>
</evidence>
<dbReference type="InterPro" id="IPR016039">
    <property type="entry name" value="Thiolase-like"/>
</dbReference>
<dbReference type="FunFam" id="3.40.47.10:FF:000019">
    <property type="entry name" value="Polyketide synthase type I"/>
    <property type="match status" value="1"/>
</dbReference>
<dbReference type="GO" id="GO:0004315">
    <property type="term" value="F:3-oxoacyl-[acyl-carrier-protein] synthase activity"/>
    <property type="evidence" value="ECO:0007669"/>
    <property type="project" value="InterPro"/>
</dbReference>
<dbReference type="InterPro" id="IPR020806">
    <property type="entry name" value="PKS_PP-bd"/>
</dbReference>